<dbReference type="InterPro" id="IPR009467">
    <property type="entry name" value="Glycolipid-bd_prot_put"/>
</dbReference>
<dbReference type="EMBL" id="FNJB01000009">
    <property type="protein sequence ID" value="SDP49212.1"/>
    <property type="molecule type" value="Genomic_DNA"/>
</dbReference>
<proteinExistence type="predicted"/>
<dbReference type="RefSeq" id="WP_228770095.1">
    <property type="nucleotide sequence ID" value="NZ_FNDV01000011.1"/>
</dbReference>
<feature type="region of interest" description="Disordered" evidence="1">
    <location>
        <begin position="1"/>
        <end position="33"/>
    </location>
</feature>
<dbReference type="STRING" id="504798.SAMN05421871_11198"/>
<accession>A0A1H0T545</accession>
<reference evidence="3" key="1">
    <citation type="submission" date="2016-10" db="EMBL/GenBank/DDBJ databases">
        <authorList>
            <person name="Varghese N."/>
            <person name="Submissions S."/>
        </authorList>
    </citation>
    <scope>NUCLEOTIDE SEQUENCE [LARGE SCALE GENOMIC DNA]</scope>
    <source>
        <strain evidence="3">IBRC-M 10655</strain>
    </source>
</reference>
<dbReference type="Proteomes" id="UP000199651">
    <property type="component" value="Unassembled WGS sequence"/>
</dbReference>
<keyword evidence="3" id="KW-1185">Reference proteome</keyword>
<dbReference type="AlphaFoldDB" id="A0A1H0T545"/>
<feature type="compositionally biased region" description="Basic and acidic residues" evidence="1">
    <location>
        <begin position="1"/>
        <end position="11"/>
    </location>
</feature>
<evidence type="ECO:0008006" key="4">
    <source>
        <dbReference type="Google" id="ProtNLM"/>
    </source>
</evidence>
<evidence type="ECO:0000313" key="3">
    <source>
        <dbReference type="Proteomes" id="UP000199651"/>
    </source>
</evidence>
<gene>
    <name evidence="2" type="ORF">SAMN05192558_109277</name>
</gene>
<evidence type="ECO:0000256" key="1">
    <source>
        <dbReference type="SAM" id="MobiDB-lite"/>
    </source>
</evidence>
<dbReference type="SUPFAM" id="SSF159275">
    <property type="entry name" value="PA1994-like"/>
    <property type="match status" value="1"/>
</dbReference>
<name>A0A1H0T545_9PSEU</name>
<sequence length="212" mass="22674">MSLDRQNDERALPQGGARSSAARKPSMVTWQCDSPPRLESVRLLVSDSRLRASGRIIAAADDSAEAFSASFEASVEGDTAGRLLLRTTTSEDERQISLSRTEDGVWLVDRDGVSRRDEFDGSVTVAVAGAITFHTLPIRRLGLHRTAGEAEIPVVFVALPDLAVSLVRATYRTVSITEDGAVIEVTSAGTTSTLVVDADGIVIDHEGVGRRV</sequence>
<protein>
    <recommendedName>
        <fullName evidence="4">Glycolipid-binding</fullName>
    </recommendedName>
</protein>
<organism evidence="2 3">
    <name type="scientific">Actinokineospora alba</name>
    <dbReference type="NCBI Taxonomy" id="504798"/>
    <lineage>
        <taxon>Bacteria</taxon>
        <taxon>Bacillati</taxon>
        <taxon>Actinomycetota</taxon>
        <taxon>Actinomycetes</taxon>
        <taxon>Pseudonocardiales</taxon>
        <taxon>Pseudonocardiaceae</taxon>
        <taxon>Actinokineospora</taxon>
    </lineage>
</organism>
<evidence type="ECO:0000313" key="2">
    <source>
        <dbReference type="EMBL" id="SDP49212.1"/>
    </source>
</evidence>
<dbReference type="Pfam" id="PF06475">
    <property type="entry name" value="Glycolipid_bind"/>
    <property type="match status" value="1"/>
</dbReference>